<dbReference type="SUPFAM" id="SSF102114">
    <property type="entry name" value="Radical SAM enzymes"/>
    <property type="match status" value="1"/>
</dbReference>
<evidence type="ECO:0000313" key="4">
    <source>
        <dbReference type="Proteomes" id="UP000823863"/>
    </source>
</evidence>
<dbReference type="EC" id="1.3.98.3" evidence="3"/>
<dbReference type="SMART" id="SM00729">
    <property type="entry name" value="Elp3"/>
    <property type="match status" value="1"/>
</dbReference>
<dbReference type="SFLD" id="SFLDG01082">
    <property type="entry name" value="B12-binding_domain_containing"/>
    <property type="match status" value="1"/>
</dbReference>
<dbReference type="SFLD" id="SFLDG01065">
    <property type="entry name" value="anaerobic_coproporphyrinogen-I"/>
    <property type="match status" value="1"/>
</dbReference>
<proteinExistence type="predicted"/>
<gene>
    <name evidence="3" type="primary">hemZ</name>
    <name evidence="3" type="ORF">H9931_10885</name>
</gene>
<evidence type="ECO:0000259" key="2">
    <source>
        <dbReference type="PROSITE" id="PS51918"/>
    </source>
</evidence>
<dbReference type="GO" id="GO:0051539">
    <property type="term" value="F:4 iron, 4 sulfur cluster binding"/>
    <property type="evidence" value="ECO:0007669"/>
    <property type="project" value="TreeGrafter"/>
</dbReference>
<reference evidence="3" key="1">
    <citation type="journal article" date="2021" name="PeerJ">
        <title>Extensive microbial diversity within the chicken gut microbiome revealed by metagenomics and culture.</title>
        <authorList>
            <person name="Gilroy R."/>
            <person name="Ravi A."/>
            <person name="Getino M."/>
            <person name="Pursley I."/>
            <person name="Horton D.L."/>
            <person name="Alikhan N.F."/>
            <person name="Baker D."/>
            <person name="Gharbi K."/>
            <person name="Hall N."/>
            <person name="Watson M."/>
            <person name="Adriaenssens E.M."/>
            <person name="Foster-Nyarko E."/>
            <person name="Jarju S."/>
            <person name="Secka A."/>
            <person name="Antonio M."/>
            <person name="Oren A."/>
            <person name="Chaudhuri R.R."/>
            <person name="La Ragione R."/>
            <person name="Hildebrand F."/>
            <person name="Pallen M.J."/>
        </authorList>
    </citation>
    <scope>NUCLEOTIDE SEQUENCE</scope>
    <source>
        <strain evidence="3">CHK198-12963</strain>
    </source>
</reference>
<dbReference type="EMBL" id="DWWB01000059">
    <property type="protein sequence ID" value="HJC67203.1"/>
    <property type="molecule type" value="Genomic_DNA"/>
</dbReference>
<evidence type="ECO:0000256" key="1">
    <source>
        <dbReference type="SAM" id="MobiDB-lite"/>
    </source>
</evidence>
<dbReference type="InterPro" id="IPR007197">
    <property type="entry name" value="rSAM"/>
</dbReference>
<name>A0A9D2PTX1_9FIRM</name>
<dbReference type="AlphaFoldDB" id="A0A9D2PTX1"/>
<dbReference type="PANTHER" id="PTHR13932:SF1">
    <property type="entry name" value="OXYGEN-INDEPENDENT COPROPORPHYRINOGEN-III OXIDASE-LIKE PROTEIN HEMZ"/>
    <property type="match status" value="1"/>
</dbReference>
<dbReference type="GO" id="GO:0005737">
    <property type="term" value="C:cytoplasm"/>
    <property type="evidence" value="ECO:0007669"/>
    <property type="project" value="TreeGrafter"/>
</dbReference>
<dbReference type="GO" id="GO:0006779">
    <property type="term" value="P:porphyrin-containing compound biosynthetic process"/>
    <property type="evidence" value="ECO:0007669"/>
    <property type="project" value="TreeGrafter"/>
</dbReference>
<feature type="region of interest" description="Disordered" evidence="1">
    <location>
        <begin position="60"/>
        <end position="87"/>
    </location>
</feature>
<dbReference type="InterPro" id="IPR023995">
    <property type="entry name" value="HemZ"/>
</dbReference>
<dbReference type="Pfam" id="PF04055">
    <property type="entry name" value="Radical_SAM"/>
    <property type="match status" value="1"/>
</dbReference>
<dbReference type="InterPro" id="IPR006638">
    <property type="entry name" value="Elp3/MiaA/NifB-like_rSAM"/>
</dbReference>
<dbReference type="NCBIfam" id="TIGR03994">
    <property type="entry name" value="rSAM_HemZ"/>
    <property type="match status" value="1"/>
</dbReference>
<dbReference type="Proteomes" id="UP000823863">
    <property type="component" value="Unassembled WGS sequence"/>
</dbReference>
<reference evidence="3" key="2">
    <citation type="submission" date="2021-04" db="EMBL/GenBank/DDBJ databases">
        <authorList>
            <person name="Gilroy R."/>
        </authorList>
    </citation>
    <scope>NUCLEOTIDE SEQUENCE</scope>
    <source>
        <strain evidence="3">CHK198-12963</strain>
    </source>
</reference>
<dbReference type="InterPro" id="IPR023404">
    <property type="entry name" value="rSAM_horseshoe"/>
</dbReference>
<protein>
    <submittedName>
        <fullName evidence="3">Coproporphyrinogen dehydrogenase HemZ</fullName>
        <ecNumber evidence="3">1.3.98.3</ecNumber>
    </submittedName>
</protein>
<dbReference type="SFLD" id="SFLDF00310">
    <property type="entry name" value="oxygen-independent_coproporphy"/>
    <property type="match status" value="1"/>
</dbReference>
<dbReference type="PROSITE" id="PS51918">
    <property type="entry name" value="RADICAL_SAM"/>
    <property type="match status" value="1"/>
</dbReference>
<organism evidence="3 4">
    <name type="scientific">Candidatus Enterocloster excrementigallinarum</name>
    <dbReference type="NCBI Taxonomy" id="2838558"/>
    <lineage>
        <taxon>Bacteria</taxon>
        <taxon>Bacillati</taxon>
        <taxon>Bacillota</taxon>
        <taxon>Clostridia</taxon>
        <taxon>Lachnospirales</taxon>
        <taxon>Lachnospiraceae</taxon>
        <taxon>Enterocloster</taxon>
    </lineage>
</organism>
<accession>A0A9D2PTX1</accession>
<feature type="domain" description="Radical SAM core" evidence="2">
    <location>
        <begin position="189"/>
        <end position="426"/>
    </location>
</feature>
<keyword evidence="3" id="KW-0560">Oxidoreductase</keyword>
<dbReference type="Gene3D" id="3.80.30.20">
    <property type="entry name" value="tm_1862 like domain"/>
    <property type="match status" value="1"/>
</dbReference>
<sequence>MIGLLIQGNIFEQDIRELLMSFYPGEIYAHEVKEGVDFYVESRLGEGQVRLLVWDQKDMKPDREMRGPEKDGNREEDREQTEADEKAPAAGFALSMDRSHPADLSDHLEAKNVIKQLFYEMLCERTGRTLPWGSLTGIRPTKIALTRLEEGWSEEQIRSYMKETYMASDEKIDLCIEIGAREKKLLAPVDYEKGYSLYVGIPFCPTTCLYCSFTSYPISKWKGRTGLYLDALFRELEYTAQKMKGRPLDTIYFGGGTPTSLEAADLDLLLGKVENLFDTEHVLEFTVEAGRPDSITREKLQVLKAHGISRISINPQTMNQKTLDLIGRRHTVDQVKDTFYMARELGFDNINMDLIMGLPQEGIREVEHTLEEVRRMAPDSLTVHSLAIKRAARLNMFKEDYSNLTIQNTPEMIEMSMRCAREMGMEPYYLYRQKNMAGNFENVGYALPGKACLYNILIMEEMQTIAACGAGTTTKVVFPAENRRERCENVKEVEQYVVRVEEMIERKERILR</sequence>
<dbReference type="InterPro" id="IPR034505">
    <property type="entry name" value="Coproporphyrinogen-III_oxidase"/>
</dbReference>
<dbReference type="SFLD" id="SFLDS00029">
    <property type="entry name" value="Radical_SAM"/>
    <property type="match status" value="1"/>
</dbReference>
<dbReference type="InterPro" id="IPR058240">
    <property type="entry name" value="rSAM_sf"/>
</dbReference>
<evidence type="ECO:0000313" key="3">
    <source>
        <dbReference type="EMBL" id="HJC67203.1"/>
    </source>
</evidence>
<dbReference type="GO" id="GO:0051989">
    <property type="term" value="F:coproporphyrinogen dehydrogenase activity"/>
    <property type="evidence" value="ECO:0007669"/>
    <property type="project" value="UniProtKB-EC"/>
</dbReference>
<comment type="caution">
    <text evidence="3">The sequence shown here is derived from an EMBL/GenBank/DDBJ whole genome shotgun (WGS) entry which is preliminary data.</text>
</comment>
<dbReference type="PANTHER" id="PTHR13932">
    <property type="entry name" value="COPROPORPHYRINIGEN III OXIDASE"/>
    <property type="match status" value="1"/>
</dbReference>
<dbReference type="CDD" id="cd01335">
    <property type="entry name" value="Radical_SAM"/>
    <property type="match status" value="1"/>
</dbReference>